<dbReference type="InterPro" id="IPR058531">
    <property type="entry name" value="Baseplate_J_M"/>
</dbReference>
<dbReference type="InterPro" id="IPR052399">
    <property type="entry name" value="Phage_Baseplate_Assmbl_Protein"/>
</dbReference>
<dbReference type="EMBL" id="BAAACG010000006">
    <property type="protein sequence ID" value="GAA0735751.1"/>
    <property type="molecule type" value="Genomic_DNA"/>
</dbReference>
<evidence type="ECO:0000313" key="5">
    <source>
        <dbReference type="EMBL" id="GAA0735751.1"/>
    </source>
</evidence>
<evidence type="ECO:0000259" key="4">
    <source>
        <dbReference type="Pfam" id="PF26079"/>
    </source>
</evidence>
<dbReference type="InterPro" id="IPR058530">
    <property type="entry name" value="Baseplate_J-like_C"/>
</dbReference>
<name>A0ABN1JCC5_9CLOT</name>
<proteinExistence type="inferred from homology"/>
<comment type="caution">
    <text evidence="5">The sequence shown here is derived from an EMBL/GenBank/DDBJ whole genome shotgun (WGS) entry which is preliminary data.</text>
</comment>
<comment type="similarity">
    <text evidence="1">Belongs to the Mu gp47/PBSX XkdT family.</text>
</comment>
<dbReference type="InterPro" id="IPR006949">
    <property type="entry name" value="Barrel_Baseplate_J-like"/>
</dbReference>
<dbReference type="PANTHER" id="PTHR37829">
    <property type="entry name" value="PHAGE-LIKE ELEMENT PBSX PROTEIN XKDT"/>
    <property type="match status" value="1"/>
</dbReference>
<evidence type="ECO:0000259" key="3">
    <source>
        <dbReference type="Pfam" id="PF26078"/>
    </source>
</evidence>
<feature type="domain" description="Baseplate protein J-like barrel" evidence="2">
    <location>
        <begin position="95"/>
        <end position="180"/>
    </location>
</feature>
<evidence type="ECO:0000256" key="1">
    <source>
        <dbReference type="ARBA" id="ARBA00038087"/>
    </source>
</evidence>
<evidence type="ECO:0000259" key="2">
    <source>
        <dbReference type="Pfam" id="PF04865"/>
    </source>
</evidence>
<feature type="domain" description="Baseplate J-like C-terminal" evidence="4">
    <location>
        <begin position="278"/>
        <end position="362"/>
    </location>
</feature>
<dbReference type="Pfam" id="PF26078">
    <property type="entry name" value="Baseplate_J_M"/>
    <property type="match status" value="1"/>
</dbReference>
<dbReference type="Proteomes" id="UP001501510">
    <property type="component" value="Unassembled WGS sequence"/>
</dbReference>
<gene>
    <name evidence="5" type="ORF">GCM10008906_09850</name>
</gene>
<dbReference type="RefSeq" id="WP_343759440.1">
    <property type="nucleotide sequence ID" value="NZ_BAAACG010000006.1"/>
</dbReference>
<dbReference type="Pfam" id="PF04865">
    <property type="entry name" value="Baseplate_J"/>
    <property type="match status" value="1"/>
</dbReference>
<dbReference type="PANTHER" id="PTHR37829:SF3">
    <property type="entry name" value="PROTEIN JAYE-RELATED"/>
    <property type="match status" value="1"/>
</dbReference>
<dbReference type="Pfam" id="PF26079">
    <property type="entry name" value="Baseplate_J_C"/>
    <property type="match status" value="1"/>
</dbReference>
<keyword evidence="6" id="KW-1185">Reference proteome</keyword>
<reference evidence="5 6" key="1">
    <citation type="journal article" date="2019" name="Int. J. Syst. Evol. Microbiol.">
        <title>The Global Catalogue of Microorganisms (GCM) 10K type strain sequencing project: providing services to taxonomists for standard genome sequencing and annotation.</title>
        <authorList>
            <consortium name="The Broad Institute Genomics Platform"/>
            <consortium name="The Broad Institute Genome Sequencing Center for Infectious Disease"/>
            <person name="Wu L."/>
            <person name="Ma J."/>
        </authorList>
    </citation>
    <scope>NUCLEOTIDE SEQUENCE [LARGE SCALE GENOMIC DNA]</scope>
    <source>
        <strain evidence="5 6">JCM 1407</strain>
    </source>
</reference>
<sequence>MSIEDFIPDYLKEDADTIHERMLEKAPSGVSTIEGDFFWDITRPVAEEIGEYTQLKLIHDIQLPFVKYSYGQYLQSKGEEEGVFIKPAVKASGNVQIKGTNGTIIKKGKIVGTTATEEVESIEFEVVESNEIDESGVVDVKVQCLKAGTIGNVCKGSINVLMSPIAGIKSIINLEDFTSGIDIEKDVDLKQRILEKKQKPITSGNKYHYDKWAKEIEGVGDSKVFPLWKGPGTVKVVIVNSNKRSPDKNLIEKVFKHIEENRPIGTTVTVTGAVEKDIKVNAKILLASGFNIGGIQAEFIKLLDNYLKTISFKTTYISIARVGSLLLSTPGVLDYTELKINNSTANIGLENEEIPVLGTIELGV</sequence>
<evidence type="ECO:0000313" key="6">
    <source>
        <dbReference type="Proteomes" id="UP001501510"/>
    </source>
</evidence>
<accession>A0ABN1JCC5</accession>
<feature type="domain" description="Baseplate J-like central" evidence="3">
    <location>
        <begin position="202"/>
        <end position="271"/>
    </location>
</feature>
<protein>
    <submittedName>
        <fullName evidence="5">Baseplate J/gp47 family protein</fullName>
    </submittedName>
</protein>
<organism evidence="5 6">
    <name type="scientific">Clostridium oceanicum</name>
    <dbReference type="NCBI Taxonomy" id="1543"/>
    <lineage>
        <taxon>Bacteria</taxon>
        <taxon>Bacillati</taxon>
        <taxon>Bacillota</taxon>
        <taxon>Clostridia</taxon>
        <taxon>Eubacteriales</taxon>
        <taxon>Clostridiaceae</taxon>
        <taxon>Clostridium</taxon>
    </lineage>
</organism>